<dbReference type="OrthoDB" id="1248258at2"/>
<accession>A0A135W8H5</accession>
<organism evidence="1 2">
    <name type="scientific">Chryseobacterium kwangjuense</name>
    <dbReference type="NCBI Taxonomy" id="267125"/>
    <lineage>
        <taxon>Bacteria</taxon>
        <taxon>Pseudomonadati</taxon>
        <taxon>Bacteroidota</taxon>
        <taxon>Flavobacteriia</taxon>
        <taxon>Flavobacteriales</taxon>
        <taxon>Weeksellaceae</taxon>
        <taxon>Chryseobacterium group</taxon>
        <taxon>Chryseobacterium</taxon>
    </lineage>
</organism>
<evidence type="ECO:0000313" key="1">
    <source>
        <dbReference type="EMBL" id="KXH81201.1"/>
    </source>
</evidence>
<comment type="caution">
    <text evidence="1">The sequence shown here is derived from an EMBL/GenBank/DDBJ whole genome shotgun (WGS) entry which is preliminary data.</text>
</comment>
<dbReference type="RefSeq" id="WP_062652382.1">
    <property type="nucleotide sequence ID" value="NZ_LPUR01000016.1"/>
</dbReference>
<dbReference type="AlphaFoldDB" id="A0A135W8H5"/>
<name>A0A135W8H5_9FLAO</name>
<gene>
    <name evidence="1" type="ORF">AU378_15915</name>
</gene>
<dbReference type="Proteomes" id="UP000070513">
    <property type="component" value="Unassembled WGS sequence"/>
</dbReference>
<evidence type="ECO:0000313" key="2">
    <source>
        <dbReference type="Proteomes" id="UP000070513"/>
    </source>
</evidence>
<proteinExistence type="predicted"/>
<reference evidence="1 2" key="2">
    <citation type="journal article" date="2016" name="Genome Announc.">
        <title>Draft Genome Sequence of a Biocontrol Rhizobacterium, Chryseobacterium kwangjuense Strain KJ1R5, Isolated from Pepper (Capsicum annuum).</title>
        <authorList>
            <person name="Jeong J.J."/>
            <person name="Park H."/>
            <person name="Park B.H."/>
            <person name="Mannaa M."/>
            <person name="Sang M.K."/>
            <person name="Choi I.G."/>
            <person name="Kim K.D."/>
        </authorList>
    </citation>
    <scope>NUCLEOTIDE SEQUENCE [LARGE SCALE GENOMIC DNA]</scope>
    <source>
        <strain evidence="1 2">KJ1R5</strain>
    </source>
</reference>
<protein>
    <submittedName>
        <fullName evidence="1">Uncharacterized protein</fullName>
    </submittedName>
</protein>
<dbReference type="EMBL" id="LPUR01000016">
    <property type="protein sequence ID" value="KXH81201.1"/>
    <property type="molecule type" value="Genomic_DNA"/>
</dbReference>
<reference evidence="2" key="1">
    <citation type="submission" date="2015-12" db="EMBL/GenBank/DDBJ databases">
        <title>Genome sequence of a biocontrol rhizobacterium Chryseobacterium kwangjuense strain KJ1R5 isolated from pepper (Capsicum annuum L.).</title>
        <authorList>
            <person name="Jeong J.-J."/>
            <person name="Park H."/>
            <person name="Mannaa M."/>
            <person name="Sang M.K."/>
            <person name="Choi I.-G."/>
            <person name="Kim K.D."/>
        </authorList>
    </citation>
    <scope>NUCLEOTIDE SEQUENCE [LARGE SCALE GENOMIC DNA]</scope>
    <source>
        <strain evidence="2">KJ1R5</strain>
    </source>
</reference>
<sequence length="166" mass="19682">MEKFEIRTMVKKEEIDTTPKISHKVREYVWNYIYENLLKGKKVMTDEKSNYRLTFDLKKFDPEKHKFFTDSPFNSDDDKFRPEPKFNKQGDLKFALLSVVSTKLGDSITPRLYADLIYDALGSFLILISKKITKEELDELKKGMNYEEIESYPYPASTEEIKLFTY</sequence>